<evidence type="ECO:0000313" key="2">
    <source>
        <dbReference type="Proteomes" id="UP000315295"/>
    </source>
</evidence>
<reference evidence="1 2" key="1">
    <citation type="journal article" date="2019" name="G3 (Bethesda)">
        <title>Sequencing of a Wild Apple (Malus baccata) Genome Unravels the Differences Between Cultivated and Wild Apple Species Regarding Disease Resistance and Cold Tolerance.</title>
        <authorList>
            <person name="Chen X."/>
        </authorList>
    </citation>
    <scope>NUCLEOTIDE SEQUENCE [LARGE SCALE GENOMIC DNA]</scope>
    <source>
        <strain evidence="2">cv. Shandingzi</strain>
        <tissue evidence="1">Leaves</tissue>
    </source>
</reference>
<sequence length="314" mass="35325">MSISDTRGKVETILVQDDASTGVVLILQFRYHKGIRDKGGGLAKNKIWKDHSRIFRNKISTILISSCTKESENATAYNKDGTVCLSEFNSMDFLAICELGFVLNAKKRNFLEEADPFIVPAEKTRPALNVFDEIPDSNCCVVVNYDMCYCKGIRDKGGGSKFKYMVTLNIHFSCMNASRDSIECSQDGIFEVEGGEFYSSNIQLRGAGKKKFPNVREDYLVHSFYGQKKLTFERNVHGSFGLPDTRHLLEGGILIGRRMMTMSDHGILYHLSSKYDEHRKLDAAFTGAMHMPKLEDGSSVLGLLLLTLWRTNLI</sequence>
<dbReference type="AlphaFoldDB" id="A0A540L620"/>
<proteinExistence type="predicted"/>
<dbReference type="Proteomes" id="UP000315295">
    <property type="component" value="Unassembled WGS sequence"/>
</dbReference>
<gene>
    <name evidence="1" type="ORF">C1H46_032517</name>
</gene>
<keyword evidence="2" id="KW-1185">Reference proteome</keyword>
<organism evidence="1 2">
    <name type="scientific">Malus baccata</name>
    <name type="common">Siberian crab apple</name>
    <name type="synonym">Pyrus baccata</name>
    <dbReference type="NCBI Taxonomy" id="106549"/>
    <lineage>
        <taxon>Eukaryota</taxon>
        <taxon>Viridiplantae</taxon>
        <taxon>Streptophyta</taxon>
        <taxon>Embryophyta</taxon>
        <taxon>Tracheophyta</taxon>
        <taxon>Spermatophyta</taxon>
        <taxon>Magnoliopsida</taxon>
        <taxon>eudicotyledons</taxon>
        <taxon>Gunneridae</taxon>
        <taxon>Pentapetalae</taxon>
        <taxon>rosids</taxon>
        <taxon>fabids</taxon>
        <taxon>Rosales</taxon>
        <taxon>Rosaceae</taxon>
        <taxon>Amygdaloideae</taxon>
        <taxon>Maleae</taxon>
        <taxon>Malus</taxon>
    </lineage>
</organism>
<name>A0A540L620_MALBA</name>
<dbReference type="EMBL" id="VIEB01000745">
    <property type="protein sequence ID" value="TQD81914.1"/>
    <property type="molecule type" value="Genomic_DNA"/>
</dbReference>
<accession>A0A540L620</accession>
<comment type="caution">
    <text evidence="1">The sequence shown here is derived from an EMBL/GenBank/DDBJ whole genome shotgun (WGS) entry which is preliminary data.</text>
</comment>
<protein>
    <submittedName>
        <fullName evidence="1">Uncharacterized protein</fullName>
    </submittedName>
</protein>
<evidence type="ECO:0000313" key="1">
    <source>
        <dbReference type="EMBL" id="TQD81914.1"/>
    </source>
</evidence>